<accession>A0A1C2IA85</accession>
<name>A0A1C2IA85_ACITH</name>
<organism evidence="1 2">
    <name type="scientific">Acidithiobacillus thiooxidans</name>
    <name type="common">Thiobacillus thiooxidans</name>
    <dbReference type="NCBI Taxonomy" id="930"/>
    <lineage>
        <taxon>Bacteria</taxon>
        <taxon>Pseudomonadati</taxon>
        <taxon>Pseudomonadota</taxon>
        <taxon>Acidithiobacillia</taxon>
        <taxon>Acidithiobacillales</taxon>
        <taxon>Acidithiobacillaceae</taxon>
        <taxon>Acidithiobacillus</taxon>
    </lineage>
</organism>
<dbReference type="AlphaFoldDB" id="A0A1C2IA85"/>
<keyword evidence="2" id="KW-1185">Reference proteome</keyword>
<sequence length="74" mass="8992">MRVDAIKIVRCMTNKVRALDAWYIRQFERPWVRKSAERLLWVLETGLWIIARPFEWLVGSFLVGWSEKQKKKEK</sequence>
<evidence type="ECO:0000313" key="2">
    <source>
        <dbReference type="Proteomes" id="UP000095008"/>
    </source>
</evidence>
<dbReference type="Proteomes" id="UP000095008">
    <property type="component" value="Unassembled WGS sequence"/>
</dbReference>
<protein>
    <submittedName>
        <fullName evidence="1">Uncharacterized protein</fullName>
    </submittedName>
</protein>
<evidence type="ECO:0000313" key="1">
    <source>
        <dbReference type="EMBL" id="OCX72902.1"/>
    </source>
</evidence>
<gene>
    <name evidence="1" type="ORF">A6M23_08950</name>
</gene>
<dbReference type="EMBL" id="LWRY01000097">
    <property type="protein sequence ID" value="OCX72902.1"/>
    <property type="molecule type" value="Genomic_DNA"/>
</dbReference>
<proteinExistence type="predicted"/>
<reference evidence="1" key="1">
    <citation type="journal article" date="2016" name="Int. J. Mol. Sci.">
        <title>Comparative genomics of the extreme acidophile Acidithiobacillus thiooxidans reveals intraspecific divergence and niche adaptation.</title>
        <authorList>
            <person name="Zhang X."/>
            <person name="Feng X."/>
            <person name="Tao J."/>
            <person name="Ma L."/>
            <person name="Xiao Y."/>
            <person name="Liang Y."/>
            <person name="Liu X."/>
            <person name="Yin H."/>
        </authorList>
    </citation>
    <scope>NUCLEOTIDE SEQUENCE [LARGE SCALE GENOMIC DNA]</scope>
    <source>
        <strain evidence="1">DXS-W</strain>
    </source>
</reference>
<comment type="caution">
    <text evidence="1">The sequence shown here is derived from an EMBL/GenBank/DDBJ whole genome shotgun (WGS) entry which is preliminary data.</text>
</comment>